<evidence type="ECO:0000313" key="3">
    <source>
        <dbReference type="EMBL" id="KAL3525006.1"/>
    </source>
</evidence>
<dbReference type="EMBL" id="JBJUIK010000006">
    <property type="protein sequence ID" value="KAL3525006.1"/>
    <property type="molecule type" value="Genomic_DNA"/>
</dbReference>
<dbReference type="FunFam" id="1.25.40.10:FF:000344">
    <property type="entry name" value="Pentatricopeptide repeat-containing protein"/>
    <property type="match status" value="1"/>
</dbReference>
<comment type="caution">
    <text evidence="3">The sequence shown here is derived from an EMBL/GenBank/DDBJ whole genome shotgun (WGS) entry which is preliminary data.</text>
</comment>
<dbReference type="Proteomes" id="UP001630127">
    <property type="component" value="Unassembled WGS sequence"/>
</dbReference>
<dbReference type="InterPro" id="IPR046960">
    <property type="entry name" value="PPR_At4g14850-like_plant"/>
</dbReference>
<dbReference type="InterPro" id="IPR002885">
    <property type="entry name" value="PPR_rpt"/>
</dbReference>
<dbReference type="GO" id="GO:0016070">
    <property type="term" value="P:RNA metabolic process"/>
    <property type="evidence" value="ECO:0007669"/>
    <property type="project" value="UniProtKB-ARBA"/>
</dbReference>
<dbReference type="Pfam" id="PF01535">
    <property type="entry name" value="PPR"/>
    <property type="match status" value="2"/>
</dbReference>
<dbReference type="PANTHER" id="PTHR47926:SF458">
    <property type="entry name" value="PENTATRICOPEPTIDE REPEAT-CONTAINING PROTEIN"/>
    <property type="match status" value="1"/>
</dbReference>
<evidence type="ECO:0000313" key="4">
    <source>
        <dbReference type="Proteomes" id="UP001630127"/>
    </source>
</evidence>
<proteinExistence type="predicted"/>
<keyword evidence="4" id="KW-1185">Reference proteome</keyword>
<accession>A0ABD2ZZW3</accession>
<evidence type="ECO:0000256" key="1">
    <source>
        <dbReference type="ARBA" id="ARBA00022737"/>
    </source>
</evidence>
<dbReference type="FunFam" id="1.25.40.10:FF:000184">
    <property type="entry name" value="Pentatricopeptide repeat-containing protein, chloroplastic"/>
    <property type="match status" value="1"/>
</dbReference>
<dbReference type="AlphaFoldDB" id="A0ABD2ZZW3"/>
<dbReference type="InterPro" id="IPR011990">
    <property type="entry name" value="TPR-like_helical_dom_sf"/>
</dbReference>
<dbReference type="Pfam" id="PF20430">
    <property type="entry name" value="Eplus_motif"/>
    <property type="match status" value="1"/>
</dbReference>
<dbReference type="NCBIfam" id="TIGR00756">
    <property type="entry name" value="PPR"/>
    <property type="match status" value="3"/>
</dbReference>
<dbReference type="PANTHER" id="PTHR47926">
    <property type="entry name" value="PENTATRICOPEPTIDE REPEAT-CONTAINING PROTEIN"/>
    <property type="match status" value="1"/>
</dbReference>
<name>A0ABD2ZZW3_9GENT</name>
<protein>
    <submittedName>
        <fullName evidence="3">Uncharacterized protein</fullName>
    </submittedName>
</protein>
<dbReference type="PROSITE" id="PS51375">
    <property type="entry name" value="PPR"/>
    <property type="match status" value="3"/>
</dbReference>
<dbReference type="InterPro" id="IPR046848">
    <property type="entry name" value="E_motif"/>
</dbReference>
<feature type="repeat" description="PPR" evidence="2">
    <location>
        <begin position="354"/>
        <end position="389"/>
    </location>
</feature>
<dbReference type="InterPro" id="IPR046849">
    <property type="entry name" value="E2_motif"/>
</dbReference>
<dbReference type="Pfam" id="PF13812">
    <property type="entry name" value="PPR_3"/>
    <property type="match status" value="1"/>
</dbReference>
<reference evidence="3 4" key="1">
    <citation type="submission" date="2024-11" db="EMBL/GenBank/DDBJ databases">
        <title>A near-complete genome assembly of Cinchona calisaya.</title>
        <authorList>
            <person name="Lian D.C."/>
            <person name="Zhao X.W."/>
            <person name="Wei L."/>
        </authorList>
    </citation>
    <scope>NUCLEOTIDE SEQUENCE [LARGE SCALE GENOMIC DNA]</scope>
    <source>
        <tissue evidence="3">Nenye</tissue>
    </source>
</reference>
<feature type="repeat" description="PPR" evidence="2">
    <location>
        <begin position="318"/>
        <end position="353"/>
    </location>
</feature>
<evidence type="ECO:0000256" key="2">
    <source>
        <dbReference type="PROSITE-ProRule" id="PRU00708"/>
    </source>
</evidence>
<keyword evidence="1" id="KW-0677">Repeat</keyword>
<gene>
    <name evidence="3" type="ORF">ACH5RR_013378</name>
</gene>
<sequence>MLFKSFFQKSPLISILFKAVAFSTSQTNLPNWVSHNKLFQRHPRLHFLENHCQSLHQLKQILSYVFVSGLHRNPFVTSRVLYICLFALGGNKKTNSRIGIRIFDRIPKPNLFSWNTIIRFFASSDDCENAALVAFLYYMKMLSVGIFPDKYTFPFVLQVCRSVSDLGLVKQVHSHVFKLGFDEDLFVGNSVLNACLVCGNLCYAREVFDEMAERDVVSWTTLISGLVALGYCGEAVNVFNEMTKNGWTLPNAATIACVLSACGDLLDTTKCLHALLEKAGWIELDVSIRNSLIDAYAKCGSLDNATEVFNDVDDLQKDLYTWTAIISGLAMNGEGRYAYEYFARMELESGISPDAITFVAILSACVHSGLVEEGLCIFESMRTKYGIKPDLKHYGCVIDLLGRCGMLDRAYHVLDTMPVKPNLAILGSLLNACRLHNNMELGEEVSRKIELLQGSSGGTPVLLSNMYANVNRWDEVINVRKEMRAEIQEKPPGRSWIQIKDAVHEFVVGDKSHPQAKELCTVLEGLEGLTKMLTF</sequence>
<dbReference type="Pfam" id="PF13041">
    <property type="entry name" value="PPR_2"/>
    <property type="match status" value="1"/>
</dbReference>
<dbReference type="Pfam" id="PF20431">
    <property type="entry name" value="E_motif"/>
    <property type="match status" value="1"/>
</dbReference>
<feature type="repeat" description="PPR" evidence="2">
    <location>
        <begin position="215"/>
        <end position="249"/>
    </location>
</feature>
<dbReference type="Gene3D" id="1.25.40.10">
    <property type="entry name" value="Tetratricopeptide repeat domain"/>
    <property type="match status" value="2"/>
</dbReference>
<organism evidence="3 4">
    <name type="scientific">Cinchona calisaya</name>
    <dbReference type="NCBI Taxonomy" id="153742"/>
    <lineage>
        <taxon>Eukaryota</taxon>
        <taxon>Viridiplantae</taxon>
        <taxon>Streptophyta</taxon>
        <taxon>Embryophyta</taxon>
        <taxon>Tracheophyta</taxon>
        <taxon>Spermatophyta</taxon>
        <taxon>Magnoliopsida</taxon>
        <taxon>eudicotyledons</taxon>
        <taxon>Gunneridae</taxon>
        <taxon>Pentapetalae</taxon>
        <taxon>asterids</taxon>
        <taxon>lamiids</taxon>
        <taxon>Gentianales</taxon>
        <taxon>Rubiaceae</taxon>
        <taxon>Cinchonoideae</taxon>
        <taxon>Cinchoneae</taxon>
        <taxon>Cinchona</taxon>
    </lineage>
</organism>